<feature type="transmembrane region" description="Helical" evidence="5">
    <location>
        <begin position="111"/>
        <end position="131"/>
    </location>
</feature>
<keyword evidence="2 5" id="KW-0812">Transmembrane</keyword>
<protein>
    <recommendedName>
        <fullName evidence="6">Major facilitator superfamily (MFS) profile domain-containing protein</fullName>
    </recommendedName>
</protein>
<dbReference type="Proteomes" id="UP000069940">
    <property type="component" value="Unassembled WGS sequence"/>
</dbReference>
<dbReference type="Pfam" id="PF00083">
    <property type="entry name" value="Sugar_tr"/>
    <property type="match status" value="1"/>
</dbReference>
<feature type="transmembrane region" description="Helical" evidence="5">
    <location>
        <begin position="60"/>
        <end position="80"/>
    </location>
</feature>
<feature type="transmembrane region" description="Helical" evidence="5">
    <location>
        <begin position="179"/>
        <end position="200"/>
    </location>
</feature>
<evidence type="ECO:0000259" key="6">
    <source>
        <dbReference type="PROSITE" id="PS50850"/>
    </source>
</evidence>
<evidence type="ECO:0000313" key="8">
    <source>
        <dbReference type="Proteomes" id="UP000069940"/>
    </source>
</evidence>
<evidence type="ECO:0000256" key="3">
    <source>
        <dbReference type="ARBA" id="ARBA00022989"/>
    </source>
</evidence>
<organism evidence="7 8">
    <name type="scientific">Aedes albopictus</name>
    <name type="common">Asian tiger mosquito</name>
    <name type="synonym">Stegomyia albopicta</name>
    <dbReference type="NCBI Taxonomy" id="7160"/>
    <lineage>
        <taxon>Eukaryota</taxon>
        <taxon>Metazoa</taxon>
        <taxon>Ecdysozoa</taxon>
        <taxon>Arthropoda</taxon>
        <taxon>Hexapoda</taxon>
        <taxon>Insecta</taxon>
        <taxon>Pterygota</taxon>
        <taxon>Neoptera</taxon>
        <taxon>Endopterygota</taxon>
        <taxon>Diptera</taxon>
        <taxon>Nematocera</taxon>
        <taxon>Culicoidea</taxon>
        <taxon>Culicidae</taxon>
        <taxon>Culicinae</taxon>
        <taxon>Aedini</taxon>
        <taxon>Aedes</taxon>
        <taxon>Stegomyia</taxon>
    </lineage>
</organism>
<dbReference type="InterPro" id="IPR036259">
    <property type="entry name" value="MFS_trans_sf"/>
</dbReference>
<keyword evidence="4 5" id="KW-0472">Membrane</keyword>
<feature type="transmembrane region" description="Helical" evidence="5">
    <location>
        <begin position="358"/>
        <end position="379"/>
    </location>
</feature>
<comment type="subcellular location">
    <subcellularLocation>
        <location evidence="1">Membrane</location>
        <topology evidence="1">Multi-pass membrane protein</topology>
    </subcellularLocation>
</comment>
<name>A0ABM1XPN4_AEDAL</name>
<feature type="transmembrane region" description="Helical" evidence="5">
    <location>
        <begin position="261"/>
        <end position="280"/>
    </location>
</feature>
<dbReference type="PANTHER" id="PTHR23529:SF2">
    <property type="entry name" value="GH19118P-RELATED"/>
    <property type="match status" value="1"/>
</dbReference>
<dbReference type="InterPro" id="IPR020846">
    <property type="entry name" value="MFS_dom"/>
</dbReference>
<dbReference type="SUPFAM" id="SSF103473">
    <property type="entry name" value="MFS general substrate transporter"/>
    <property type="match status" value="1"/>
</dbReference>
<evidence type="ECO:0000313" key="7">
    <source>
        <dbReference type="EnsemblMetazoa" id="AALFPA23_001644.P38892"/>
    </source>
</evidence>
<proteinExistence type="predicted"/>
<keyword evidence="8" id="KW-1185">Reference proteome</keyword>
<evidence type="ECO:0000256" key="2">
    <source>
        <dbReference type="ARBA" id="ARBA00022692"/>
    </source>
</evidence>
<reference evidence="8" key="1">
    <citation type="journal article" date="2015" name="Proc. Natl. Acad. Sci. U.S.A.">
        <title>Genome sequence of the Asian Tiger mosquito, Aedes albopictus, reveals insights into its biology, genetics, and evolution.</title>
        <authorList>
            <person name="Chen X.G."/>
            <person name="Jiang X."/>
            <person name="Gu J."/>
            <person name="Xu M."/>
            <person name="Wu Y."/>
            <person name="Deng Y."/>
            <person name="Zhang C."/>
            <person name="Bonizzoni M."/>
            <person name="Dermauw W."/>
            <person name="Vontas J."/>
            <person name="Armbruster P."/>
            <person name="Huang X."/>
            <person name="Yang Y."/>
            <person name="Zhang H."/>
            <person name="He W."/>
            <person name="Peng H."/>
            <person name="Liu Y."/>
            <person name="Wu K."/>
            <person name="Chen J."/>
            <person name="Lirakis M."/>
            <person name="Topalis P."/>
            <person name="Van Leeuwen T."/>
            <person name="Hall A.B."/>
            <person name="Jiang X."/>
            <person name="Thorpe C."/>
            <person name="Mueller R.L."/>
            <person name="Sun C."/>
            <person name="Waterhouse R.M."/>
            <person name="Yan G."/>
            <person name="Tu Z.J."/>
            <person name="Fang X."/>
            <person name="James A.A."/>
        </authorList>
    </citation>
    <scope>NUCLEOTIDE SEQUENCE [LARGE SCALE GENOMIC DNA]</scope>
    <source>
        <strain evidence="8">Foshan</strain>
    </source>
</reference>
<dbReference type="EnsemblMetazoa" id="AALFPA23_001644.R38892">
    <property type="protein sequence ID" value="AALFPA23_001644.P38892"/>
    <property type="gene ID" value="AALFPA23_001644"/>
</dbReference>
<evidence type="ECO:0000256" key="4">
    <source>
        <dbReference type="ARBA" id="ARBA00023136"/>
    </source>
</evidence>
<reference evidence="7" key="2">
    <citation type="submission" date="2025-05" db="UniProtKB">
        <authorList>
            <consortium name="EnsemblMetazoa"/>
        </authorList>
    </citation>
    <scope>IDENTIFICATION</scope>
    <source>
        <strain evidence="7">Foshan</strain>
    </source>
</reference>
<feature type="transmembrane region" description="Helical" evidence="5">
    <location>
        <begin position="151"/>
        <end position="173"/>
    </location>
</feature>
<feature type="transmembrane region" description="Helical" evidence="5">
    <location>
        <begin position="331"/>
        <end position="352"/>
    </location>
</feature>
<evidence type="ECO:0000256" key="5">
    <source>
        <dbReference type="SAM" id="Phobius"/>
    </source>
</evidence>
<evidence type="ECO:0000256" key="1">
    <source>
        <dbReference type="ARBA" id="ARBA00004141"/>
    </source>
</evidence>
<sequence length="479" mass="52758">MGGCGAWLEMTQKNKPQSNTLAAGAMTLLTSGMMVGSTIFNMDLRYQAWTFDHSEGTVLAVSIIFYVAAVVGTLAGYLLVDRYEKKPLSKVYMVLAVVACVLLVAKPDHLIVVAFARVLLGLAHGMAYLIFPIHGGETSIKELRGMNMAGISYCLMIGALTFGCISPGATFGWMDPNRLMGILGLVFAILGGLLAQFLTYESPVFLLQRGRDAEAVTSMMKLRNESTETWDIRNDLTEFKTMLTEDELGSRLIFKDGNIRPLVLISLCKIASVLSFNMALNLVRLRLLDQLFGMEQYSMAAVVILLFRIVMGTTILFIIDRFGRRATMVTSTVGSGFILVVLGTIYLANYSFNRDVGIAIMLAYEIVASAGITFVPDVYSSEAFSTKKKAASIGVVNTVENLLQILITCIVFSWDFVSTYRYGGVMMTFGIPLIVLAVIFYMFLPETTKMTIRQSRNEFAKRGEIVFGGTKKPMNNLNE</sequence>
<dbReference type="PANTHER" id="PTHR23529">
    <property type="entry name" value="GH19118P-RELATED"/>
    <property type="match status" value="1"/>
</dbReference>
<feature type="transmembrane region" description="Helical" evidence="5">
    <location>
        <begin position="391"/>
        <end position="414"/>
    </location>
</feature>
<accession>A0ABM1XPN4</accession>
<dbReference type="InterPro" id="IPR005828">
    <property type="entry name" value="MFS_sugar_transport-like"/>
</dbReference>
<dbReference type="PROSITE" id="PS00216">
    <property type="entry name" value="SUGAR_TRANSPORT_1"/>
    <property type="match status" value="1"/>
</dbReference>
<dbReference type="PROSITE" id="PS50850">
    <property type="entry name" value="MFS"/>
    <property type="match status" value="1"/>
</dbReference>
<feature type="transmembrane region" description="Helical" evidence="5">
    <location>
        <begin position="420"/>
        <end position="444"/>
    </location>
</feature>
<feature type="transmembrane region" description="Helical" evidence="5">
    <location>
        <begin position="21"/>
        <end position="40"/>
    </location>
</feature>
<dbReference type="Gene3D" id="1.20.1250.20">
    <property type="entry name" value="MFS general substrate transporter like domains"/>
    <property type="match status" value="1"/>
</dbReference>
<feature type="domain" description="Major facilitator superfamily (MFS) profile" evidence="6">
    <location>
        <begin position="20"/>
        <end position="448"/>
    </location>
</feature>
<dbReference type="InterPro" id="IPR005829">
    <property type="entry name" value="Sugar_transporter_CS"/>
</dbReference>
<feature type="transmembrane region" description="Helical" evidence="5">
    <location>
        <begin position="300"/>
        <end position="319"/>
    </location>
</feature>
<dbReference type="RefSeq" id="XP_029731522.2">
    <property type="nucleotide sequence ID" value="XM_029875662.2"/>
</dbReference>
<dbReference type="GeneID" id="115267928"/>
<keyword evidence="3 5" id="KW-1133">Transmembrane helix</keyword>
<feature type="transmembrane region" description="Helical" evidence="5">
    <location>
        <begin position="87"/>
        <end position="105"/>
    </location>
</feature>